<protein>
    <submittedName>
        <fullName evidence="1">Uncharacterized protein</fullName>
    </submittedName>
</protein>
<dbReference type="EMBL" id="KI280054">
    <property type="protein sequence ID" value="ESA17570.1"/>
    <property type="molecule type" value="Genomic_DNA"/>
</dbReference>
<gene>
    <name evidence="1" type="ORF">GLOINDRAFT_93868</name>
</gene>
<name>U9UB39_RHIID</name>
<proteinExistence type="predicted"/>
<dbReference type="HOGENOM" id="CLU_1816789_0_0_1"/>
<accession>U9UB39</accession>
<organism evidence="1">
    <name type="scientific">Rhizophagus irregularis (strain DAOM 181602 / DAOM 197198 / MUCL 43194)</name>
    <name type="common">Arbuscular mycorrhizal fungus</name>
    <name type="synonym">Glomus intraradices</name>
    <dbReference type="NCBI Taxonomy" id="747089"/>
    <lineage>
        <taxon>Eukaryota</taxon>
        <taxon>Fungi</taxon>
        <taxon>Fungi incertae sedis</taxon>
        <taxon>Mucoromycota</taxon>
        <taxon>Glomeromycotina</taxon>
        <taxon>Glomeromycetes</taxon>
        <taxon>Glomerales</taxon>
        <taxon>Glomeraceae</taxon>
        <taxon>Rhizophagus</taxon>
    </lineage>
</organism>
<sequence length="142" mass="16914">MITWVDFFKFYDLFKVKVPARYCVLGMYLITENYEIMISNTSRSALIPGFCLLRICRLKKFLKRRHHYEIQSGKFSRVLYQDTVPNFRTNYQPFHIGIGSKTMPSSLYLWYTERSLDPTTCALKYAGYRTAVSEIHERIERI</sequence>
<evidence type="ECO:0000313" key="1">
    <source>
        <dbReference type="EMBL" id="ESA17570.1"/>
    </source>
</evidence>
<dbReference type="AlphaFoldDB" id="U9UB39"/>
<reference evidence="1" key="1">
    <citation type="submission" date="2013-07" db="EMBL/GenBank/DDBJ databases">
        <title>The genome of an arbuscular mycorrhizal fungus provides insights into the evolution of the oldest plant symbiosis.</title>
        <authorList>
            <consortium name="DOE Joint Genome Institute"/>
            <person name="Tisserant E."/>
            <person name="Malbreil M."/>
            <person name="Kuo A."/>
            <person name="Kohler A."/>
            <person name="Symeonidi A."/>
            <person name="Balestrini R."/>
            <person name="Charron P."/>
            <person name="Duensing N."/>
            <person name="Frei-dit-Frey N."/>
            <person name="Gianinazzi-Pearson V."/>
            <person name="Gilbert B."/>
            <person name="Handa Y."/>
            <person name="Hijri M."/>
            <person name="Kaul R."/>
            <person name="Kawaguchi M."/>
            <person name="Krajinski F."/>
            <person name="Lammers P."/>
            <person name="Lapierre D."/>
            <person name="Masclaux F.G."/>
            <person name="Murat C."/>
            <person name="Morin E."/>
            <person name="Ndikumana S."/>
            <person name="Pagni M."/>
            <person name="Petitpierre D."/>
            <person name="Requena N."/>
            <person name="Rosikiewicz P."/>
            <person name="Riley R."/>
            <person name="Saito K."/>
            <person name="San Clemente H."/>
            <person name="Shapiro H."/>
            <person name="van Tuinen D."/>
            <person name="Becard G."/>
            <person name="Bonfante P."/>
            <person name="Paszkowski U."/>
            <person name="Shachar-Hill Y."/>
            <person name="Young J.P."/>
            <person name="Sanders I.R."/>
            <person name="Henrissat B."/>
            <person name="Rensing S.A."/>
            <person name="Grigoriev I.V."/>
            <person name="Corradi N."/>
            <person name="Roux C."/>
            <person name="Martin F."/>
        </authorList>
    </citation>
    <scope>NUCLEOTIDE SEQUENCE</scope>
    <source>
        <strain evidence="1">DAOM 197198</strain>
    </source>
</reference>